<feature type="compositionally biased region" description="Low complexity" evidence="1">
    <location>
        <begin position="80"/>
        <end position="89"/>
    </location>
</feature>
<dbReference type="RefSeq" id="XP_024578577.1">
    <property type="nucleotide sequence ID" value="XM_024728063.1"/>
</dbReference>
<accession>A0A0P1ALZ5</accession>
<dbReference type="OrthoDB" id="161864at2759"/>
<name>A0A0P1ALZ5_PLAHL</name>
<sequence length="113" mass="12323">MSTKKAEVLLGSDNYFHWEFAMRMKLARKGLLAHVQTVKPEAEMTEAWLLNDMKALGLIAQCVLLEHQTKIRSPDEDSLGDLGDLGDSSMGNSAGALQPDHDAQPCDDASPTP</sequence>
<dbReference type="AlphaFoldDB" id="A0A0P1ALZ5"/>
<protein>
    <submittedName>
        <fullName evidence="2">Uncharacterized protein</fullName>
    </submittedName>
</protein>
<reference evidence="3" key="1">
    <citation type="submission" date="2014-09" db="EMBL/GenBank/DDBJ databases">
        <authorList>
            <person name="Sharma Rahul"/>
            <person name="Thines Marco"/>
        </authorList>
    </citation>
    <scope>NUCLEOTIDE SEQUENCE [LARGE SCALE GENOMIC DNA]</scope>
</reference>
<evidence type="ECO:0000313" key="3">
    <source>
        <dbReference type="Proteomes" id="UP000054928"/>
    </source>
</evidence>
<evidence type="ECO:0000256" key="1">
    <source>
        <dbReference type="SAM" id="MobiDB-lite"/>
    </source>
</evidence>
<proteinExistence type="predicted"/>
<feature type="region of interest" description="Disordered" evidence="1">
    <location>
        <begin position="73"/>
        <end position="113"/>
    </location>
</feature>
<organism evidence="2 3">
    <name type="scientific">Plasmopara halstedii</name>
    <name type="common">Downy mildew of sunflower</name>
    <dbReference type="NCBI Taxonomy" id="4781"/>
    <lineage>
        <taxon>Eukaryota</taxon>
        <taxon>Sar</taxon>
        <taxon>Stramenopiles</taxon>
        <taxon>Oomycota</taxon>
        <taxon>Peronosporomycetes</taxon>
        <taxon>Peronosporales</taxon>
        <taxon>Peronosporaceae</taxon>
        <taxon>Plasmopara</taxon>
    </lineage>
</organism>
<dbReference type="GeneID" id="36407557"/>
<dbReference type="Proteomes" id="UP000054928">
    <property type="component" value="Unassembled WGS sequence"/>
</dbReference>
<dbReference type="OMA" id="AEITEAW"/>
<keyword evidence="3" id="KW-1185">Reference proteome</keyword>
<evidence type="ECO:0000313" key="2">
    <source>
        <dbReference type="EMBL" id="CEG42208.1"/>
    </source>
</evidence>
<dbReference type="EMBL" id="CCYD01000610">
    <property type="protein sequence ID" value="CEG42208.1"/>
    <property type="molecule type" value="Genomic_DNA"/>
</dbReference>